<dbReference type="AlphaFoldDB" id="A0A2N9FTL4"/>
<dbReference type="EMBL" id="OIVN01001156">
    <property type="protein sequence ID" value="SPC90533.1"/>
    <property type="molecule type" value="Genomic_DNA"/>
</dbReference>
<protein>
    <recommendedName>
        <fullName evidence="4">Gamma-interferon-inducible lysosomal thiol reductase</fullName>
    </recommendedName>
</protein>
<evidence type="ECO:0000313" key="3">
    <source>
        <dbReference type="EMBL" id="SPC90533.1"/>
    </source>
</evidence>
<gene>
    <name evidence="3" type="ORF">FSB_LOCUS18415</name>
</gene>
<dbReference type="PANTHER" id="PTHR13234">
    <property type="entry name" value="GAMMA-INTERFERON INDUCIBLE LYSOSOMAL THIOL REDUCTASE GILT"/>
    <property type="match status" value="1"/>
</dbReference>
<proteinExistence type="inferred from homology"/>
<accession>A0A2N9FTL4</accession>
<dbReference type="PANTHER" id="PTHR13234:SF64">
    <property type="entry name" value="SAPOSIN A-TYPE DOMAIN-CONTAINING PROTEIN"/>
    <property type="match status" value="1"/>
</dbReference>
<dbReference type="Pfam" id="PF03227">
    <property type="entry name" value="GILT"/>
    <property type="match status" value="1"/>
</dbReference>
<sequence>MLISPFCSSADYHGIRLPSRPKSPKVNLSLYYETLCPVSKEFIVNDLVKVFKEDLISIVNLRLVPWGNAHIIDPNKTIICQHGSDECFLNSIEACAIKIWPDVKQHFKFIECVERQASDRRQIGENTWKSCCRKLKLSPKPVLDCYNSGHERELLLRYADETNHLNPPHTYVLWVVVDNQPLFEDFKNFVTYVCKAYKGHLKLKACKSLPQEINLAEKANSIQPVCNVSEAKKKHGSPTASWMHRVMEPPA</sequence>
<reference evidence="3" key="1">
    <citation type="submission" date="2018-02" db="EMBL/GenBank/DDBJ databases">
        <authorList>
            <person name="Cohen D.B."/>
            <person name="Kent A.D."/>
        </authorList>
    </citation>
    <scope>NUCLEOTIDE SEQUENCE</scope>
</reference>
<comment type="similarity">
    <text evidence="1">Belongs to the GILT family.</text>
</comment>
<organism evidence="3">
    <name type="scientific">Fagus sylvatica</name>
    <name type="common">Beechnut</name>
    <dbReference type="NCBI Taxonomy" id="28930"/>
    <lineage>
        <taxon>Eukaryota</taxon>
        <taxon>Viridiplantae</taxon>
        <taxon>Streptophyta</taxon>
        <taxon>Embryophyta</taxon>
        <taxon>Tracheophyta</taxon>
        <taxon>Spermatophyta</taxon>
        <taxon>Magnoliopsida</taxon>
        <taxon>eudicotyledons</taxon>
        <taxon>Gunneridae</taxon>
        <taxon>Pentapetalae</taxon>
        <taxon>rosids</taxon>
        <taxon>fabids</taxon>
        <taxon>Fagales</taxon>
        <taxon>Fagaceae</taxon>
        <taxon>Fagus</taxon>
    </lineage>
</organism>
<dbReference type="InterPro" id="IPR004911">
    <property type="entry name" value="Interferon-induced_GILT"/>
</dbReference>
<evidence type="ECO:0000256" key="2">
    <source>
        <dbReference type="ARBA" id="ARBA00023180"/>
    </source>
</evidence>
<evidence type="ECO:0008006" key="4">
    <source>
        <dbReference type="Google" id="ProtNLM"/>
    </source>
</evidence>
<name>A0A2N9FTL4_FAGSY</name>
<evidence type="ECO:0000256" key="1">
    <source>
        <dbReference type="ARBA" id="ARBA00005679"/>
    </source>
</evidence>
<dbReference type="GO" id="GO:0016671">
    <property type="term" value="F:oxidoreductase activity, acting on a sulfur group of donors, disulfide as acceptor"/>
    <property type="evidence" value="ECO:0007669"/>
    <property type="project" value="InterPro"/>
</dbReference>
<keyword evidence="2" id="KW-0325">Glycoprotein</keyword>